<dbReference type="PANTHER" id="PTHR46825">
    <property type="entry name" value="D-ALANYL-D-ALANINE-CARBOXYPEPTIDASE/ENDOPEPTIDASE AMPH"/>
    <property type="match status" value="1"/>
</dbReference>
<feature type="signal peptide" evidence="1">
    <location>
        <begin position="1"/>
        <end position="27"/>
    </location>
</feature>
<dbReference type="InterPro" id="IPR050491">
    <property type="entry name" value="AmpC-like"/>
</dbReference>
<feature type="domain" description="Beta-lactamase-related" evidence="2">
    <location>
        <begin position="55"/>
        <end position="353"/>
    </location>
</feature>
<evidence type="ECO:0000313" key="3">
    <source>
        <dbReference type="EMBL" id="NRD23596.1"/>
    </source>
</evidence>
<accession>A0ABX2E530</accession>
<dbReference type="RefSeq" id="WP_173301231.1">
    <property type="nucleotide sequence ID" value="NZ_JABRWQ010000004.1"/>
</dbReference>
<protein>
    <submittedName>
        <fullName evidence="3">Beta-lactamase family protein</fullName>
    </submittedName>
</protein>
<keyword evidence="4" id="KW-1185">Reference proteome</keyword>
<dbReference type="SUPFAM" id="SSF56601">
    <property type="entry name" value="beta-lactamase/transpeptidase-like"/>
    <property type="match status" value="1"/>
</dbReference>
<evidence type="ECO:0000313" key="4">
    <source>
        <dbReference type="Proteomes" id="UP000805085"/>
    </source>
</evidence>
<dbReference type="InterPro" id="IPR001466">
    <property type="entry name" value="Beta-lactam-related"/>
</dbReference>
<dbReference type="PANTHER" id="PTHR46825:SF9">
    <property type="entry name" value="BETA-LACTAMASE-RELATED DOMAIN-CONTAINING PROTEIN"/>
    <property type="match status" value="1"/>
</dbReference>
<dbReference type="Proteomes" id="UP000805085">
    <property type="component" value="Unassembled WGS sequence"/>
</dbReference>
<proteinExistence type="predicted"/>
<dbReference type="Gene3D" id="3.40.710.10">
    <property type="entry name" value="DD-peptidase/beta-lactamase superfamily"/>
    <property type="match status" value="1"/>
</dbReference>
<comment type="caution">
    <text evidence="3">The sequence shown here is derived from an EMBL/GenBank/DDBJ whole genome shotgun (WGS) entry which is preliminary data.</text>
</comment>
<dbReference type="Pfam" id="PF00144">
    <property type="entry name" value="Beta-lactamase"/>
    <property type="match status" value="1"/>
</dbReference>
<sequence>MIHKLKTTGHFMIVLLLSMTTFLTSCSNDDDNVNPPNNNNTTVENVLTDIDFQGYAIVTKNGNDLVRQGFGLANESTAMPQSDNLAYRIGSVTKTLTAAAIVQLKRDGLISDFNQTLNEFDAEFPNGEQITIAQLLSHQSGISDYQFVVEDAYEQGATLDEEDIYEVITDMISENGLNFEPGSGKQYSNSNFLIAALLVQELSQMSYHEYIQQKILIPLGMTDTYKGDNIIDADTHAEGYESGSINSTYPMTIAFGVGDFSSTPKNMETWTNAVKTTWFTETEKTEIFAQNVPSGFVDFGLGWFTTQEGDTTMYWHGGDINGYWSMIGFIPEYDATIVLLSNNQDDTGTQRNAIIQQVLTNEFN</sequence>
<gene>
    <name evidence="3" type="ORF">HNV10_10115</name>
</gene>
<dbReference type="InterPro" id="IPR012338">
    <property type="entry name" value="Beta-lactam/transpept-like"/>
</dbReference>
<reference evidence="3 4" key="1">
    <citation type="journal article" date="2015" name="Int. J. Syst. Evol. Microbiol.">
        <title>Winogradskyella litoriviva sp. nov., isolated from coastal seawater.</title>
        <authorList>
            <person name="Nedashkovskaya O.I."/>
            <person name="Kukhlevskiy A.D."/>
            <person name="Zhukova N.V."/>
            <person name="Kim S.J."/>
            <person name="Rhee S.K."/>
            <person name="Mikhailov V.V."/>
        </authorList>
    </citation>
    <scope>NUCLEOTIDE SEQUENCE [LARGE SCALE GENOMIC DNA]</scope>
    <source>
        <strain evidence="3 4">KMM6491</strain>
    </source>
</reference>
<evidence type="ECO:0000259" key="2">
    <source>
        <dbReference type="Pfam" id="PF00144"/>
    </source>
</evidence>
<name>A0ABX2E530_9FLAO</name>
<evidence type="ECO:0000256" key="1">
    <source>
        <dbReference type="SAM" id="SignalP"/>
    </source>
</evidence>
<dbReference type="PROSITE" id="PS51257">
    <property type="entry name" value="PROKAR_LIPOPROTEIN"/>
    <property type="match status" value="1"/>
</dbReference>
<keyword evidence="1" id="KW-0732">Signal</keyword>
<dbReference type="EMBL" id="JABRWQ010000004">
    <property type="protein sequence ID" value="NRD23596.1"/>
    <property type="molecule type" value="Genomic_DNA"/>
</dbReference>
<organism evidence="3 4">
    <name type="scientific">Winogradskyella litoriviva</name>
    <dbReference type="NCBI Taxonomy" id="1220182"/>
    <lineage>
        <taxon>Bacteria</taxon>
        <taxon>Pseudomonadati</taxon>
        <taxon>Bacteroidota</taxon>
        <taxon>Flavobacteriia</taxon>
        <taxon>Flavobacteriales</taxon>
        <taxon>Flavobacteriaceae</taxon>
        <taxon>Winogradskyella</taxon>
    </lineage>
</organism>
<feature type="chain" id="PRO_5045579167" evidence="1">
    <location>
        <begin position="28"/>
        <end position="364"/>
    </location>
</feature>